<keyword evidence="3" id="KW-1185">Reference proteome</keyword>
<dbReference type="Proteomes" id="UP000310314">
    <property type="component" value="Unassembled WGS sequence"/>
</dbReference>
<dbReference type="AlphaFoldDB" id="A0A5S3QFL0"/>
<reference evidence="2 3" key="1">
    <citation type="submission" date="2019-05" db="EMBL/GenBank/DDBJ databases">
        <authorList>
            <person name="Zhang J.-Y."/>
            <person name="Feg X."/>
            <person name="Du Z.-J."/>
        </authorList>
    </citation>
    <scope>NUCLEOTIDE SEQUENCE [LARGE SCALE GENOMIC DNA]</scope>
    <source>
        <strain evidence="2 3">RZ26</strain>
    </source>
</reference>
<protein>
    <submittedName>
        <fullName evidence="2">Uncharacterized protein</fullName>
    </submittedName>
</protein>
<comment type="caution">
    <text evidence="2">The sequence shown here is derived from an EMBL/GenBank/DDBJ whole genome shotgun (WGS) entry which is preliminary data.</text>
</comment>
<keyword evidence="1" id="KW-0732">Signal</keyword>
<feature type="signal peptide" evidence="1">
    <location>
        <begin position="1"/>
        <end position="22"/>
    </location>
</feature>
<sequence>MKAKNYFIILLLSIFTINSASAFIQLDSEQEPTTTIIESLQNGESYSIEITSVGCFGGTRQTIIIKNEEGVLTVSYPDFSKTLTEEDIEAFRTFELQLQALHTGGCSTVDTYVLRYGGQTFQTSDGTCSWNGGKKLLKAIS</sequence>
<evidence type="ECO:0000313" key="3">
    <source>
        <dbReference type="Proteomes" id="UP000310314"/>
    </source>
</evidence>
<evidence type="ECO:0000313" key="2">
    <source>
        <dbReference type="EMBL" id="TMM56067.1"/>
    </source>
</evidence>
<name>A0A5S3QFL0_9FLAO</name>
<evidence type="ECO:0000256" key="1">
    <source>
        <dbReference type="SAM" id="SignalP"/>
    </source>
</evidence>
<dbReference type="RefSeq" id="WP_138658934.1">
    <property type="nucleotide sequence ID" value="NZ_VATY01000003.1"/>
</dbReference>
<accession>A0A5S3QFL0</accession>
<gene>
    <name evidence="2" type="ORF">FEE95_15650</name>
</gene>
<dbReference type="OrthoDB" id="1178167at2"/>
<organism evidence="2 3">
    <name type="scientific">Maribacter algarum</name>
    <name type="common">ex Zhang et al. 2020</name>
    <dbReference type="NCBI Taxonomy" id="2578118"/>
    <lineage>
        <taxon>Bacteria</taxon>
        <taxon>Pseudomonadati</taxon>
        <taxon>Bacteroidota</taxon>
        <taxon>Flavobacteriia</taxon>
        <taxon>Flavobacteriales</taxon>
        <taxon>Flavobacteriaceae</taxon>
        <taxon>Maribacter</taxon>
    </lineage>
</organism>
<dbReference type="EMBL" id="VATY01000003">
    <property type="protein sequence ID" value="TMM56067.1"/>
    <property type="molecule type" value="Genomic_DNA"/>
</dbReference>
<proteinExistence type="predicted"/>
<feature type="chain" id="PRO_5024380803" evidence="1">
    <location>
        <begin position="23"/>
        <end position="141"/>
    </location>
</feature>